<organism evidence="2 3">
    <name type="scientific">Elliptochloris bilobata</name>
    <dbReference type="NCBI Taxonomy" id="381761"/>
    <lineage>
        <taxon>Eukaryota</taxon>
        <taxon>Viridiplantae</taxon>
        <taxon>Chlorophyta</taxon>
        <taxon>core chlorophytes</taxon>
        <taxon>Trebouxiophyceae</taxon>
        <taxon>Trebouxiophyceae incertae sedis</taxon>
        <taxon>Elliptochloris clade</taxon>
        <taxon>Elliptochloris</taxon>
    </lineage>
</organism>
<dbReference type="GO" id="GO:0046785">
    <property type="term" value="P:microtubule polymerization"/>
    <property type="evidence" value="ECO:0007669"/>
    <property type="project" value="InterPro"/>
</dbReference>
<dbReference type="SUPFAM" id="SSF47473">
    <property type="entry name" value="EF-hand"/>
    <property type="match status" value="1"/>
</dbReference>
<gene>
    <name evidence="2" type="ORF">WJX81_006732</name>
</gene>
<dbReference type="GO" id="GO:0001578">
    <property type="term" value="P:microtubule bundle formation"/>
    <property type="evidence" value="ECO:0007669"/>
    <property type="project" value="TreeGrafter"/>
</dbReference>
<protein>
    <submittedName>
        <fullName evidence="2">Uncharacterized protein</fullName>
    </submittedName>
</protein>
<dbReference type="PANTHER" id="PTHR12932:SF9">
    <property type="entry name" value="TUBULIN POLYMERIZATION-PROMOTING PROTEIN HOMOLOG"/>
    <property type="match status" value="1"/>
</dbReference>
<keyword evidence="3" id="KW-1185">Reference proteome</keyword>
<dbReference type="GO" id="GO:0032273">
    <property type="term" value="P:positive regulation of protein polymerization"/>
    <property type="evidence" value="ECO:0007669"/>
    <property type="project" value="TreeGrafter"/>
</dbReference>
<dbReference type="InterPro" id="IPR008907">
    <property type="entry name" value="TPP/p25"/>
</dbReference>
<dbReference type="PANTHER" id="PTHR12932">
    <property type="entry name" value="P25 ALPHA-RELATED"/>
    <property type="match status" value="1"/>
</dbReference>
<evidence type="ECO:0000313" key="3">
    <source>
        <dbReference type="Proteomes" id="UP001445335"/>
    </source>
</evidence>
<dbReference type="InterPro" id="IPR011992">
    <property type="entry name" value="EF-hand-dom_pair"/>
</dbReference>
<dbReference type="EMBL" id="JALJOU010000002">
    <property type="protein sequence ID" value="KAK9845950.1"/>
    <property type="molecule type" value="Genomic_DNA"/>
</dbReference>
<dbReference type="GO" id="GO:0015631">
    <property type="term" value="F:tubulin binding"/>
    <property type="evidence" value="ECO:0007669"/>
    <property type="project" value="InterPro"/>
</dbReference>
<reference evidence="2 3" key="1">
    <citation type="journal article" date="2024" name="Nat. Commun.">
        <title>Phylogenomics reveals the evolutionary origins of lichenization in chlorophyte algae.</title>
        <authorList>
            <person name="Puginier C."/>
            <person name="Libourel C."/>
            <person name="Otte J."/>
            <person name="Skaloud P."/>
            <person name="Haon M."/>
            <person name="Grisel S."/>
            <person name="Petersen M."/>
            <person name="Berrin J.G."/>
            <person name="Delaux P.M."/>
            <person name="Dal Grande F."/>
            <person name="Keller J."/>
        </authorList>
    </citation>
    <scope>NUCLEOTIDE SEQUENCE [LARGE SCALE GENOMIC DNA]</scope>
    <source>
        <strain evidence="2 3">SAG 245.80</strain>
    </source>
</reference>
<sequence>MAKTLNELFLAFATYGTRAPESLLDDAKFFKLFKDCKMVGKDLTGTDLDIIYSKAGACAPSALLTAAGGRNSTYTGVYAKGGPTNVEASGQLSDLLDRSPADVRGIKK</sequence>
<evidence type="ECO:0000313" key="2">
    <source>
        <dbReference type="EMBL" id="KAK9845950.1"/>
    </source>
</evidence>
<evidence type="ECO:0000256" key="1">
    <source>
        <dbReference type="ARBA" id="ARBA00010994"/>
    </source>
</evidence>
<comment type="caution">
    <text evidence="2">The sequence shown here is derived from an EMBL/GenBank/DDBJ whole genome shotgun (WGS) entry which is preliminary data.</text>
</comment>
<name>A0AAW1SJH1_9CHLO</name>
<accession>A0AAW1SJH1</accession>
<comment type="similarity">
    <text evidence="1">Belongs to the TPPP family.</text>
</comment>
<proteinExistence type="inferred from homology"/>
<dbReference type="AlphaFoldDB" id="A0AAW1SJH1"/>
<dbReference type="Gene3D" id="1.10.238.10">
    <property type="entry name" value="EF-hand"/>
    <property type="match status" value="1"/>
</dbReference>
<dbReference type="Pfam" id="PF05517">
    <property type="entry name" value="p25-alpha"/>
    <property type="match status" value="1"/>
</dbReference>
<dbReference type="Proteomes" id="UP001445335">
    <property type="component" value="Unassembled WGS sequence"/>
</dbReference>
<dbReference type="GO" id="GO:0005874">
    <property type="term" value="C:microtubule"/>
    <property type="evidence" value="ECO:0007669"/>
    <property type="project" value="TreeGrafter"/>
</dbReference>